<keyword evidence="9" id="KW-0511">Multifunctional enzyme</keyword>
<dbReference type="OrthoDB" id="9789291at2"/>
<evidence type="ECO:0000313" key="13">
    <source>
        <dbReference type="EMBL" id="KZL47957.1"/>
    </source>
</evidence>
<dbReference type="InterPro" id="IPR050882">
    <property type="entry name" value="Prepilin_peptidase/N-MTase"/>
</dbReference>
<feature type="domain" description="Prepilin type IV endopeptidase peptidase" evidence="11">
    <location>
        <begin position="108"/>
        <end position="226"/>
    </location>
</feature>
<dbReference type="GO" id="GO:0032259">
    <property type="term" value="P:methylation"/>
    <property type="evidence" value="ECO:0007669"/>
    <property type="project" value="UniProtKB-KW"/>
</dbReference>
<dbReference type="InterPro" id="IPR000045">
    <property type="entry name" value="Prepilin_IV_endopep_pep"/>
</dbReference>
<dbReference type="GO" id="GO:0005886">
    <property type="term" value="C:plasma membrane"/>
    <property type="evidence" value="ECO:0007669"/>
    <property type="project" value="UniProtKB-SubCell"/>
</dbReference>
<dbReference type="Proteomes" id="UP000076555">
    <property type="component" value="Unassembled WGS sequence"/>
</dbReference>
<comment type="caution">
    <text evidence="13">The sequence shown here is derived from an EMBL/GenBank/DDBJ whole genome shotgun (WGS) entry which is preliminary data.</text>
</comment>
<keyword evidence="9" id="KW-0378">Hydrolase</keyword>
<evidence type="ECO:0000259" key="11">
    <source>
        <dbReference type="Pfam" id="PF01478"/>
    </source>
</evidence>
<proteinExistence type="inferred from homology"/>
<reference evidence="13 14" key="1">
    <citation type="submission" date="2016-04" db="EMBL/GenBank/DDBJ databases">
        <title>Draft Genome Assembly of the Bloom-forming Cyanobacterium Nodularia spumigena Strain CENA596 in Shrimp Production Ponds.</title>
        <authorList>
            <person name="Popin R.V."/>
            <person name="Rigonato J."/>
            <person name="Abreu V.A."/>
            <person name="Andreote A.P."/>
            <person name="Silveira S.B."/>
            <person name="Odebrecht C."/>
            <person name="Fiore M.F."/>
        </authorList>
    </citation>
    <scope>NUCLEOTIDE SEQUENCE [LARGE SCALE GENOMIC DNA]</scope>
    <source>
        <strain evidence="13 14">CENA596</strain>
    </source>
</reference>
<feature type="transmembrane region" description="Helical" evidence="10">
    <location>
        <begin position="208"/>
        <end position="231"/>
    </location>
</feature>
<dbReference type="PANTHER" id="PTHR30487">
    <property type="entry name" value="TYPE 4 PREPILIN-LIKE PROTEINS LEADER PEPTIDE-PROCESSING ENZYME"/>
    <property type="match status" value="1"/>
</dbReference>
<dbReference type="Pfam" id="PF06750">
    <property type="entry name" value="A24_N_bact"/>
    <property type="match status" value="1"/>
</dbReference>
<evidence type="ECO:0000256" key="8">
    <source>
        <dbReference type="RuleBase" id="RU003793"/>
    </source>
</evidence>
<keyword evidence="4" id="KW-0997">Cell inner membrane</keyword>
<evidence type="ECO:0000256" key="7">
    <source>
        <dbReference type="ARBA" id="ARBA00023136"/>
    </source>
</evidence>
<accession>A0A166I6D2</accession>
<comment type="function">
    <text evidence="9">Plays an essential role in type IV pili and type II pseudopili formation by proteolytically removing the leader sequence from substrate proteins and subsequently monomethylating the alpha-amino group of the newly exposed N-terminal phenylalanine.</text>
</comment>
<dbReference type="EC" id="3.4.23.43" evidence="9"/>
<feature type="transmembrane region" description="Helical" evidence="10">
    <location>
        <begin position="78"/>
        <end position="96"/>
    </location>
</feature>
<feature type="transmembrane region" description="Helical" evidence="10">
    <location>
        <begin position="102"/>
        <end position="122"/>
    </location>
</feature>
<name>A0A166I6D2_NODSP</name>
<dbReference type="GO" id="GO:0008168">
    <property type="term" value="F:methyltransferase activity"/>
    <property type="evidence" value="ECO:0007669"/>
    <property type="project" value="UniProtKB-KW"/>
</dbReference>
<feature type="transmembrane region" description="Helical" evidence="10">
    <location>
        <begin position="6"/>
        <end position="28"/>
    </location>
</feature>
<dbReference type="InterPro" id="IPR010627">
    <property type="entry name" value="Prepilin_pept_A24_N"/>
</dbReference>
<dbReference type="AlphaFoldDB" id="A0A166I6D2"/>
<evidence type="ECO:0000256" key="10">
    <source>
        <dbReference type="SAM" id="Phobius"/>
    </source>
</evidence>
<feature type="transmembrane region" description="Helical" evidence="10">
    <location>
        <begin position="243"/>
        <end position="268"/>
    </location>
</feature>
<dbReference type="GO" id="GO:0004190">
    <property type="term" value="F:aspartic-type endopeptidase activity"/>
    <property type="evidence" value="ECO:0007669"/>
    <property type="project" value="UniProtKB-EC"/>
</dbReference>
<dbReference type="Pfam" id="PF01478">
    <property type="entry name" value="Peptidase_A24"/>
    <property type="match status" value="1"/>
</dbReference>
<organism evidence="13 14">
    <name type="scientific">Nodularia spumigena CENA596</name>
    <dbReference type="NCBI Taxonomy" id="1819295"/>
    <lineage>
        <taxon>Bacteria</taxon>
        <taxon>Bacillati</taxon>
        <taxon>Cyanobacteriota</taxon>
        <taxon>Cyanophyceae</taxon>
        <taxon>Nostocales</taxon>
        <taxon>Nodulariaceae</taxon>
        <taxon>Nodularia</taxon>
    </lineage>
</organism>
<keyword evidence="9 13" id="KW-0808">Transferase</keyword>
<keyword evidence="7 10" id="KW-0472">Membrane</keyword>
<sequence length="270" mass="29250">MDILMVVPASIIVFALGASIGSFINVVVYRLPARLSVLWPPSRCPRCLNQLRATDNVPVLGWVWLRGRCRYCKTKISIRYPVVEGITGIIFLIVFWEFQVSIITVSYWAFCSWLLALSLIDLDTMTLPNVLTKSGLVIGICFQMAVGFFSQGGWIGLVNHLMMSIVGAVLGLWLFDAIAMVGSIALGKTAMGAGDAKLAAMMGAWLGWKYLLLASFIACLVGVIIGGGAMLLSQQRVGQKIPFGPFLALGAVITLFSGEAILSTYLGLFF</sequence>
<dbReference type="GO" id="GO:0006465">
    <property type="term" value="P:signal peptide processing"/>
    <property type="evidence" value="ECO:0007669"/>
    <property type="project" value="TreeGrafter"/>
</dbReference>
<evidence type="ECO:0000256" key="1">
    <source>
        <dbReference type="ARBA" id="ARBA00004429"/>
    </source>
</evidence>
<keyword evidence="9 13" id="KW-0489">Methyltransferase</keyword>
<comment type="catalytic activity">
    <reaction evidence="9">
        <text>Typically cleaves a -Gly-|-Phe- bond to release an N-terminal, basic peptide of 5-8 residues from type IV prepilin, and then N-methylates the new N-terminal amino group, the methyl donor being S-adenosyl-L-methionine.</text>
        <dbReference type="EC" id="3.4.23.43"/>
    </reaction>
</comment>
<dbReference type="InterPro" id="IPR014032">
    <property type="entry name" value="Peptidase_A24A_bac"/>
</dbReference>
<evidence type="ECO:0000256" key="6">
    <source>
        <dbReference type="ARBA" id="ARBA00022989"/>
    </source>
</evidence>
<feature type="transmembrane region" description="Helical" evidence="10">
    <location>
        <begin position="134"/>
        <end position="155"/>
    </location>
</feature>
<comment type="subcellular location">
    <subcellularLocation>
        <location evidence="1">Cell inner membrane</location>
        <topology evidence="1">Multi-pass membrane protein</topology>
    </subcellularLocation>
    <subcellularLocation>
        <location evidence="9">Cell membrane</location>
        <topology evidence="9">Multi-pass membrane protein</topology>
    </subcellularLocation>
</comment>
<dbReference type="PANTHER" id="PTHR30487:SF0">
    <property type="entry name" value="PREPILIN LEADER PEPTIDASE_N-METHYLTRANSFERASE-RELATED"/>
    <property type="match status" value="1"/>
</dbReference>
<keyword evidence="6 10" id="KW-1133">Transmembrane helix</keyword>
<evidence type="ECO:0000256" key="2">
    <source>
        <dbReference type="ARBA" id="ARBA00005801"/>
    </source>
</evidence>
<evidence type="ECO:0000256" key="3">
    <source>
        <dbReference type="ARBA" id="ARBA00022475"/>
    </source>
</evidence>
<keyword evidence="9" id="KW-0645">Protease</keyword>
<evidence type="ECO:0000256" key="5">
    <source>
        <dbReference type="ARBA" id="ARBA00022692"/>
    </source>
</evidence>
<evidence type="ECO:0000259" key="12">
    <source>
        <dbReference type="Pfam" id="PF06750"/>
    </source>
</evidence>
<dbReference type="RefSeq" id="WP_063874362.1">
    <property type="nucleotide sequence ID" value="NZ_CAWMRI010000269.1"/>
</dbReference>
<evidence type="ECO:0000313" key="14">
    <source>
        <dbReference type="Proteomes" id="UP000076555"/>
    </source>
</evidence>
<protein>
    <recommendedName>
        <fullName evidence="9">Prepilin leader peptidase/N-methyltransferase</fullName>
        <ecNumber evidence="9">2.1.1.-</ecNumber>
        <ecNumber evidence="9">3.4.23.43</ecNumber>
    </recommendedName>
</protein>
<dbReference type="PRINTS" id="PR00864">
    <property type="entry name" value="PREPILNPTASE"/>
</dbReference>
<dbReference type="EMBL" id="LWAJ01000269">
    <property type="protein sequence ID" value="KZL47957.1"/>
    <property type="molecule type" value="Genomic_DNA"/>
</dbReference>
<feature type="transmembrane region" description="Helical" evidence="10">
    <location>
        <begin position="161"/>
        <end position="187"/>
    </location>
</feature>
<keyword evidence="3" id="KW-1003">Cell membrane</keyword>
<evidence type="ECO:0000256" key="4">
    <source>
        <dbReference type="ARBA" id="ARBA00022519"/>
    </source>
</evidence>
<gene>
    <name evidence="13" type="ORF">A2T98_20540</name>
</gene>
<keyword evidence="5 9" id="KW-0812">Transmembrane</keyword>
<comment type="similarity">
    <text evidence="2 8">Belongs to the peptidase A24 family.</text>
</comment>
<dbReference type="Gene3D" id="1.20.120.1220">
    <property type="match status" value="1"/>
</dbReference>
<dbReference type="EC" id="2.1.1.-" evidence="9"/>
<evidence type="ECO:0000256" key="9">
    <source>
        <dbReference type="RuleBase" id="RU003794"/>
    </source>
</evidence>
<feature type="domain" description="Prepilin peptidase A24 N-terminal" evidence="12">
    <location>
        <begin position="16"/>
        <end position="98"/>
    </location>
</feature>